<keyword evidence="5 11" id="KW-0812">Transmembrane</keyword>
<evidence type="ECO:0000313" key="13">
    <source>
        <dbReference type="Proteomes" id="UP001165085"/>
    </source>
</evidence>
<evidence type="ECO:0000256" key="6">
    <source>
        <dbReference type="ARBA" id="ARBA00022824"/>
    </source>
</evidence>
<name>A0A9W7BAW4_9STRA</name>
<comment type="subcellular location">
    <subcellularLocation>
        <location evidence="1 11">Endoplasmic reticulum membrane</location>
        <topology evidence="1 11">Multi-pass membrane protein</topology>
    </subcellularLocation>
</comment>
<dbReference type="EC" id="2.3.1.-" evidence="11"/>
<sequence>MSKGAYEHRPNDPRAIAAVLLWLGSTFLLVCLLLLCILPTPLRTPSIVLLMFLTLTPVPTSESTLPLLWSLGEWTMTHAAHYFGISLKITSPLPSSSSNILTLEPHDILPYPLFVFSPCLTFSNIPQPSKVFGLMTTIVFRLPFVKHVYTFCRAGDVSKKNFVRHLEKKDNIVFIPGGVQEVMLLEKGSKDIILYLLKRKGFIKLALLHGSNIVPVFSFGVDGSYTYILPKNIIMKKISRMIGFTPMIFFGRFNIPLFIPYPKKISVVTGEPIIIKKFEGTEDELRGKVEEIHGRWIEGMKKVFEDNKGEYGYGDRNVVIM</sequence>
<evidence type="ECO:0000256" key="5">
    <source>
        <dbReference type="ARBA" id="ARBA00022692"/>
    </source>
</evidence>
<proteinExistence type="inferred from homology"/>
<keyword evidence="3" id="KW-0444">Lipid biosynthesis</keyword>
<evidence type="ECO:0000256" key="7">
    <source>
        <dbReference type="ARBA" id="ARBA00022989"/>
    </source>
</evidence>
<accession>A0A9W7BAW4</accession>
<keyword evidence="6 11" id="KW-0256">Endoplasmic reticulum</keyword>
<keyword evidence="10" id="KW-0012">Acyltransferase</keyword>
<evidence type="ECO:0000256" key="3">
    <source>
        <dbReference type="ARBA" id="ARBA00022516"/>
    </source>
</evidence>
<keyword evidence="4 11" id="KW-0808">Transferase</keyword>
<organism evidence="12 13">
    <name type="scientific">Triparma strigata</name>
    <dbReference type="NCBI Taxonomy" id="1606541"/>
    <lineage>
        <taxon>Eukaryota</taxon>
        <taxon>Sar</taxon>
        <taxon>Stramenopiles</taxon>
        <taxon>Ochrophyta</taxon>
        <taxon>Bolidophyceae</taxon>
        <taxon>Parmales</taxon>
        <taxon>Triparmaceae</taxon>
        <taxon>Triparma</taxon>
    </lineage>
</organism>
<evidence type="ECO:0000256" key="8">
    <source>
        <dbReference type="ARBA" id="ARBA00023098"/>
    </source>
</evidence>
<dbReference type="AlphaFoldDB" id="A0A9W7BAW4"/>
<comment type="caution">
    <text evidence="12">The sequence shown here is derived from an EMBL/GenBank/DDBJ whole genome shotgun (WGS) entry which is preliminary data.</text>
</comment>
<comment type="caution">
    <text evidence="11">Lacks conserved residue(s) required for the propagation of feature annotation.</text>
</comment>
<dbReference type="GO" id="GO:0019432">
    <property type="term" value="P:triglyceride biosynthetic process"/>
    <property type="evidence" value="ECO:0007669"/>
    <property type="project" value="TreeGrafter"/>
</dbReference>
<reference evidence="13" key="1">
    <citation type="journal article" date="2023" name="Commun. Biol.">
        <title>Genome analysis of Parmales, the sister group of diatoms, reveals the evolutionary specialization of diatoms from phago-mixotrophs to photoautotrophs.</title>
        <authorList>
            <person name="Ban H."/>
            <person name="Sato S."/>
            <person name="Yoshikawa S."/>
            <person name="Yamada K."/>
            <person name="Nakamura Y."/>
            <person name="Ichinomiya M."/>
            <person name="Sato N."/>
            <person name="Blanc-Mathieu R."/>
            <person name="Endo H."/>
            <person name="Kuwata A."/>
            <person name="Ogata H."/>
        </authorList>
    </citation>
    <scope>NUCLEOTIDE SEQUENCE [LARGE SCALE GENOMIC DNA]</scope>
    <source>
        <strain evidence="13">NIES 3701</strain>
    </source>
</reference>
<dbReference type="OrthoDB" id="264532at2759"/>
<evidence type="ECO:0000256" key="10">
    <source>
        <dbReference type="ARBA" id="ARBA00023315"/>
    </source>
</evidence>
<protein>
    <recommendedName>
        <fullName evidence="11">Acyltransferase</fullName>
        <ecNumber evidence="11">2.3.1.-</ecNumber>
    </recommendedName>
</protein>
<dbReference type="PANTHER" id="PTHR12317">
    <property type="entry name" value="DIACYLGLYCEROL O-ACYLTRANSFERASE"/>
    <property type="match status" value="1"/>
</dbReference>
<keyword evidence="8" id="KW-0443">Lipid metabolism</keyword>
<gene>
    <name evidence="12" type="ORF">TrST_g5974</name>
</gene>
<feature type="transmembrane region" description="Helical" evidence="11">
    <location>
        <begin position="15"/>
        <end position="38"/>
    </location>
</feature>
<comment type="similarity">
    <text evidence="2 11">Belongs to the diacylglycerol acyltransferase family.</text>
</comment>
<dbReference type="Pfam" id="PF03982">
    <property type="entry name" value="DAGAT"/>
    <property type="match status" value="1"/>
</dbReference>
<dbReference type="GO" id="GO:0005789">
    <property type="term" value="C:endoplasmic reticulum membrane"/>
    <property type="evidence" value="ECO:0007669"/>
    <property type="project" value="UniProtKB-SubCell"/>
</dbReference>
<keyword evidence="9 11" id="KW-0472">Membrane</keyword>
<dbReference type="Proteomes" id="UP001165085">
    <property type="component" value="Unassembled WGS sequence"/>
</dbReference>
<dbReference type="GO" id="GO:0004144">
    <property type="term" value="F:diacylglycerol O-acyltransferase activity"/>
    <property type="evidence" value="ECO:0007669"/>
    <property type="project" value="TreeGrafter"/>
</dbReference>
<evidence type="ECO:0000256" key="2">
    <source>
        <dbReference type="ARBA" id="ARBA00005420"/>
    </source>
</evidence>
<dbReference type="EMBL" id="BRXY01000331">
    <property type="protein sequence ID" value="GMH87566.1"/>
    <property type="molecule type" value="Genomic_DNA"/>
</dbReference>
<evidence type="ECO:0000313" key="12">
    <source>
        <dbReference type="EMBL" id="GMH87566.1"/>
    </source>
</evidence>
<dbReference type="InterPro" id="IPR007130">
    <property type="entry name" value="DAGAT"/>
</dbReference>
<keyword evidence="13" id="KW-1185">Reference proteome</keyword>
<evidence type="ECO:0000256" key="1">
    <source>
        <dbReference type="ARBA" id="ARBA00004477"/>
    </source>
</evidence>
<evidence type="ECO:0000256" key="4">
    <source>
        <dbReference type="ARBA" id="ARBA00022679"/>
    </source>
</evidence>
<evidence type="ECO:0000256" key="9">
    <source>
        <dbReference type="ARBA" id="ARBA00023136"/>
    </source>
</evidence>
<keyword evidence="7 11" id="KW-1133">Transmembrane helix</keyword>
<dbReference type="PANTHER" id="PTHR12317:SF63">
    <property type="entry name" value="DIACYLGLYCEROL O-ACYLTRANSFERASE 2"/>
    <property type="match status" value="1"/>
</dbReference>
<evidence type="ECO:0000256" key="11">
    <source>
        <dbReference type="RuleBase" id="RU367023"/>
    </source>
</evidence>